<gene>
    <name evidence="1" type="ORF">S01H4_66082</name>
</gene>
<name>X1GCE6_9ZZZZ</name>
<feature type="non-terminal residue" evidence="1">
    <location>
        <position position="87"/>
    </location>
</feature>
<evidence type="ECO:0000313" key="1">
    <source>
        <dbReference type="EMBL" id="GAH30723.1"/>
    </source>
</evidence>
<protein>
    <submittedName>
        <fullName evidence="1">Uncharacterized protein</fullName>
    </submittedName>
</protein>
<organism evidence="1">
    <name type="scientific">marine sediment metagenome</name>
    <dbReference type="NCBI Taxonomy" id="412755"/>
    <lineage>
        <taxon>unclassified sequences</taxon>
        <taxon>metagenomes</taxon>
        <taxon>ecological metagenomes</taxon>
    </lineage>
</organism>
<proteinExistence type="predicted"/>
<dbReference type="AlphaFoldDB" id="X1GCE6"/>
<reference evidence="1" key="1">
    <citation type="journal article" date="2014" name="Front. Microbiol.">
        <title>High frequency of phylogenetically diverse reductive dehalogenase-homologous genes in deep subseafloor sedimentary metagenomes.</title>
        <authorList>
            <person name="Kawai M."/>
            <person name="Futagami T."/>
            <person name="Toyoda A."/>
            <person name="Takaki Y."/>
            <person name="Nishi S."/>
            <person name="Hori S."/>
            <person name="Arai W."/>
            <person name="Tsubouchi T."/>
            <person name="Morono Y."/>
            <person name="Uchiyama I."/>
            <person name="Ito T."/>
            <person name="Fujiyama A."/>
            <person name="Inagaki F."/>
            <person name="Takami H."/>
        </authorList>
    </citation>
    <scope>NUCLEOTIDE SEQUENCE</scope>
    <source>
        <strain evidence="1">Expedition CK06-06</strain>
    </source>
</reference>
<accession>X1GCE6</accession>
<dbReference type="EMBL" id="BART01040730">
    <property type="protein sequence ID" value="GAH30723.1"/>
    <property type="molecule type" value="Genomic_DNA"/>
</dbReference>
<sequence>GEFGLYDFNYEPFYQLLRTTLLAKMTTPLQLNQDIVVEDYKIVYLMHSENDNLKYLNKSHIKFSPGLKRYSGRELHDVWKNVILSPV</sequence>
<feature type="non-terminal residue" evidence="1">
    <location>
        <position position="1"/>
    </location>
</feature>
<comment type="caution">
    <text evidence="1">The sequence shown here is derived from an EMBL/GenBank/DDBJ whole genome shotgun (WGS) entry which is preliminary data.</text>
</comment>